<feature type="transmembrane region" description="Helical" evidence="1">
    <location>
        <begin position="166"/>
        <end position="192"/>
    </location>
</feature>
<name>A0A562E2D9_9GAMM</name>
<evidence type="ECO:0000256" key="1">
    <source>
        <dbReference type="SAM" id="Phobius"/>
    </source>
</evidence>
<keyword evidence="1" id="KW-0812">Transmembrane</keyword>
<feature type="transmembrane region" description="Helical" evidence="1">
    <location>
        <begin position="12"/>
        <end position="33"/>
    </location>
</feature>
<reference evidence="3 4" key="1">
    <citation type="submission" date="2019-07" db="EMBL/GenBank/DDBJ databases">
        <title>Genome sequencing of lignin-degrading bacterial isolates.</title>
        <authorList>
            <person name="Gladden J."/>
        </authorList>
    </citation>
    <scope>NUCLEOTIDE SEQUENCE [LARGE SCALE GENOMIC DNA]</scope>
    <source>
        <strain evidence="3 4">J19</strain>
    </source>
</reference>
<dbReference type="GO" id="GO:0004175">
    <property type="term" value="F:endopeptidase activity"/>
    <property type="evidence" value="ECO:0007669"/>
    <property type="project" value="UniProtKB-ARBA"/>
</dbReference>
<sequence length="209" mass="22061">MVHETRAAAGRAIAAALGYVALLLASHLLSVRLGVDGRLLMALATVVLLSGLCLGSAGAREFLRTQATRARSGWIEVLCWALAGVAFHLAYFAVSGVDASRISGWRLDARFLASAILLSSIAAPFVEEVFFRLFAIWRSRRFPALLAVAISGAAFALLHPERPVSVLVFAALAAIAYLRVGIAASLAFHVAYNLGNYLLLLAASQANGA</sequence>
<dbReference type="AlphaFoldDB" id="A0A562E2D9"/>
<feature type="transmembrane region" description="Helical" evidence="1">
    <location>
        <begin position="142"/>
        <end position="160"/>
    </location>
</feature>
<gene>
    <name evidence="3" type="ORF">L613_001300000240</name>
</gene>
<evidence type="ECO:0000313" key="4">
    <source>
        <dbReference type="Proteomes" id="UP000321583"/>
    </source>
</evidence>
<comment type="caution">
    <text evidence="3">The sequence shown here is derived from an EMBL/GenBank/DDBJ whole genome shotgun (WGS) entry which is preliminary data.</text>
</comment>
<organism evidence="3 4">
    <name type="scientific">Pseudoxanthomonas taiwanensis J19</name>
    <dbReference type="NCBI Taxonomy" id="935569"/>
    <lineage>
        <taxon>Bacteria</taxon>
        <taxon>Pseudomonadati</taxon>
        <taxon>Pseudomonadota</taxon>
        <taxon>Gammaproteobacteria</taxon>
        <taxon>Lysobacterales</taxon>
        <taxon>Lysobacteraceae</taxon>
        <taxon>Pseudoxanthomonas</taxon>
    </lineage>
</organism>
<dbReference type="InterPro" id="IPR003675">
    <property type="entry name" value="Rce1/LyrA-like_dom"/>
</dbReference>
<dbReference type="Proteomes" id="UP000321583">
    <property type="component" value="Unassembled WGS sequence"/>
</dbReference>
<keyword evidence="1" id="KW-1133">Transmembrane helix</keyword>
<accession>A0A562E2D9</accession>
<keyword evidence="1" id="KW-0472">Membrane</keyword>
<evidence type="ECO:0000313" key="3">
    <source>
        <dbReference type="EMBL" id="TWH16192.1"/>
    </source>
</evidence>
<feature type="transmembrane region" description="Helical" evidence="1">
    <location>
        <begin position="39"/>
        <end position="57"/>
    </location>
</feature>
<feature type="transmembrane region" description="Helical" evidence="1">
    <location>
        <begin position="77"/>
        <end position="97"/>
    </location>
</feature>
<keyword evidence="4" id="KW-1185">Reference proteome</keyword>
<feature type="transmembrane region" description="Helical" evidence="1">
    <location>
        <begin position="109"/>
        <end position="130"/>
    </location>
</feature>
<dbReference type="EMBL" id="VLJS01000035">
    <property type="protein sequence ID" value="TWH16192.1"/>
    <property type="molecule type" value="Genomic_DNA"/>
</dbReference>
<dbReference type="GO" id="GO:0080120">
    <property type="term" value="P:CAAX-box protein maturation"/>
    <property type="evidence" value="ECO:0007669"/>
    <property type="project" value="UniProtKB-ARBA"/>
</dbReference>
<dbReference type="Pfam" id="PF02517">
    <property type="entry name" value="Rce1-like"/>
    <property type="match status" value="1"/>
</dbReference>
<keyword evidence="3" id="KW-0378">Hydrolase</keyword>
<keyword evidence="3" id="KW-0645">Protease</keyword>
<feature type="domain" description="CAAX prenyl protease 2/Lysostaphin resistance protein A-like" evidence="2">
    <location>
        <begin position="113"/>
        <end position="194"/>
    </location>
</feature>
<protein>
    <submittedName>
        <fullName evidence="3">CAAX prenyl protease-like protein</fullName>
    </submittedName>
</protein>
<dbReference type="RefSeq" id="WP_019397124.1">
    <property type="nucleotide sequence ID" value="NZ_VLJS01000035.1"/>
</dbReference>
<dbReference type="GO" id="GO:0006508">
    <property type="term" value="P:proteolysis"/>
    <property type="evidence" value="ECO:0007669"/>
    <property type="project" value="UniProtKB-KW"/>
</dbReference>
<evidence type="ECO:0000259" key="2">
    <source>
        <dbReference type="Pfam" id="PF02517"/>
    </source>
</evidence>
<proteinExistence type="predicted"/>